<sequence>MEGRLITRVLAVDPANYQVTIEGPDKNPLVIQLTDKAKALHNLKVGDNVDIHVVRSIAYVLDTTIDGAPGVSN</sequence>
<evidence type="ECO:0008006" key="3">
    <source>
        <dbReference type="Google" id="ProtNLM"/>
    </source>
</evidence>
<dbReference type="Proteomes" id="UP000471751">
    <property type="component" value="Unassembled WGS sequence"/>
</dbReference>
<feature type="non-terminal residue" evidence="1">
    <location>
        <position position="73"/>
    </location>
</feature>
<gene>
    <name evidence="1" type="ORF">G3O07_23355</name>
</gene>
<evidence type="ECO:0000313" key="2">
    <source>
        <dbReference type="Proteomes" id="UP000471751"/>
    </source>
</evidence>
<comment type="caution">
    <text evidence="1">The sequence shown here is derived from an EMBL/GenBank/DDBJ whole genome shotgun (WGS) entry which is preliminary data.</text>
</comment>
<organism evidence="1 2">
    <name type="scientific">Pseudomonas laurentiana</name>
    <dbReference type="NCBI Taxonomy" id="2364649"/>
    <lineage>
        <taxon>Bacteria</taxon>
        <taxon>Pseudomonadati</taxon>
        <taxon>Pseudomonadota</taxon>
        <taxon>Gammaproteobacteria</taxon>
        <taxon>Pseudomonadales</taxon>
        <taxon>Pseudomonadaceae</taxon>
        <taxon>Pseudomonas</taxon>
    </lineage>
</organism>
<dbReference type="AlphaFoldDB" id="A0A6I5RWN8"/>
<dbReference type="EMBL" id="JAAHBT010000391">
    <property type="protein sequence ID" value="NES11996.1"/>
    <property type="molecule type" value="Genomic_DNA"/>
</dbReference>
<evidence type="ECO:0000313" key="1">
    <source>
        <dbReference type="EMBL" id="NES11996.1"/>
    </source>
</evidence>
<reference evidence="1 2" key="1">
    <citation type="submission" date="2020-02" db="EMBL/GenBank/DDBJ databases">
        <title>Broccoli isolated Pseudomonas sp.</title>
        <authorList>
            <person name="Fujikawa T."/>
            <person name="Sawada H."/>
        </authorList>
    </citation>
    <scope>NUCLEOTIDE SEQUENCE [LARGE SCALE GENOMIC DNA]</scope>
    <source>
        <strain evidence="1 2">JCM 32154</strain>
    </source>
</reference>
<keyword evidence="2" id="KW-1185">Reference proteome</keyword>
<name>A0A6I5RWN8_9PSED</name>
<accession>A0A6I5RWN8</accession>
<proteinExistence type="predicted"/>
<protein>
    <recommendedName>
        <fullName evidence="3">TOBE domain-containing protein</fullName>
    </recommendedName>
</protein>